<reference evidence="1" key="1">
    <citation type="submission" date="2021-01" db="EMBL/GenBank/DDBJ databases">
        <authorList>
            <consortium name="Genoscope - CEA"/>
            <person name="William W."/>
        </authorList>
    </citation>
    <scope>NUCLEOTIDE SEQUENCE</scope>
</reference>
<dbReference type="EMBL" id="CAJJDN010000210">
    <property type="protein sequence ID" value="CAD8129198.1"/>
    <property type="molecule type" value="Genomic_DNA"/>
</dbReference>
<proteinExistence type="predicted"/>
<comment type="caution">
    <text evidence="1">The sequence shown here is derived from an EMBL/GenBank/DDBJ whole genome shotgun (WGS) entry which is preliminary data.</text>
</comment>
<organism evidence="1 2">
    <name type="scientific">Paramecium sonneborni</name>
    <dbReference type="NCBI Taxonomy" id="65129"/>
    <lineage>
        <taxon>Eukaryota</taxon>
        <taxon>Sar</taxon>
        <taxon>Alveolata</taxon>
        <taxon>Ciliophora</taxon>
        <taxon>Intramacronucleata</taxon>
        <taxon>Oligohymenophorea</taxon>
        <taxon>Peniculida</taxon>
        <taxon>Parameciidae</taxon>
        <taxon>Paramecium</taxon>
    </lineage>
</organism>
<dbReference type="Proteomes" id="UP000692954">
    <property type="component" value="Unassembled WGS sequence"/>
</dbReference>
<name>A0A8S1RLT9_9CILI</name>
<accession>A0A8S1RLT9</accession>
<keyword evidence="2" id="KW-1185">Reference proteome</keyword>
<dbReference type="AlphaFoldDB" id="A0A8S1RLT9"/>
<gene>
    <name evidence="1" type="ORF">PSON_ATCC_30995.1.T2100013</name>
</gene>
<evidence type="ECO:0000313" key="2">
    <source>
        <dbReference type="Proteomes" id="UP000692954"/>
    </source>
</evidence>
<evidence type="ECO:0000313" key="1">
    <source>
        <dbReference type="EMBL" id="CAD8129198.1"/>
    </source>
</evidence>
<sequence length="78" mass="9477">MQCRYTNENIFQGDLDEQIKKILQELKLHCNKNWPDRVGLKQVNLRSDWEMKYSKSLRNQKIDCQQQEQYEEVLGLVF</sequence>
<protein>
    <submittedName>
        <fullName evidence="1">Uncharacterized protein</fullName>
    </submittedName>
</protein>